<reference evidence="2 3" key="1">
    <citation type="submission" date="2018-11" db="EMBL/GenBank/DDBJ databases">
        <authorList>
            <person name="Criscuolo A."/>
        </authorList>
    </citation>
    <scope>NUCLEOTIDE SEQUENCE [LARGE SCALE GENOMIC DNA]</scope>
    <source>
        <strain evidence="2">AT11b</strain>
    </source>
</reference>
<dbReference type="EMBL" id="UXAU01000013">
    <property type="protein sequence ID" value="VDC21397.1"/>
    <property type="molecule type" value="Genomic_DNA"/>
</dbReference>
<evidence type="ECO:0008006" key="4">
    <source>
        <dbReference type="Google" id="ProtNLM"/>
    </source>
</evidence>
<sequence length="138" mass="14292">MVLSLEGRPGSPPGFAGPDLDGLQQQRTAEIRLLAGRLAACVDLLEQVLVGCRDIQLIQWQSPAGQAYRSAVAMLAAALQTASRQLAESAADLAQSPPESWPAPWPPGAGSPAPLPFPADLLGSPMNAAGTAALWWTG</sequence>
<proteinExistence type="predicted"/>
<feature type="region of interest" description="Disordered" evidence="1">
    <location>
        <begin position="88"/>
        <end position="114"/>
    </location>
</feature>
<dbReference type="Proteomes" id="UP000280861">
    <property type="component" value="Unassembled WGS sequence"/>
</dbReference>
<feature type="compositionally biased region" description="Pro residues" evidence="1">
    <location>
        <begin position="99"/>
        <end position="114"/>
    </location>
</feature>
<evidence type="ECO:0000313" key="3">
    <source>
        <dbReference type="Proteomes" id="UP000280861"/>
    </source>
</evidence>
<evidence type="ECO:0000313" key="2">
    <source>
        <dbReference type="EMBL" id="VDC21397.1"/>
    </source>
</evidence>
<dbReference type="RefSeq" id="WP_124090768.1">
    <property type="nucleotide sequence ID" value="NZ_CBCRYA010000008.1"/>
</dbReference>
<organism evidence="2 3">
    <name type="scientific">Arthrobacter ulcerisalmonis</name>
    <dbReference type="NCBI Taxonomy" id="2483813"/>
    <lineage>
        <taxon>Bacteria</taxon>
        <taxon>Bacillati</taxon>
        <taxon>Actinomycetota</taxon>
        <taxon>Actinomycetes</taxon>
        <taxon>Micrococcales</taxon>
        <taxon>Micrococcaceae</taxon>
        <taxon>Arthrobacter</taxon>
    </lineage>
</organism>
<keyword evidence="3" id="KW-1185">Reference proteome</keyword>
<feature type="region of interest" description="Disordered" evidence="1">
    <location>
        <begin position="1"/>
        <end position="21"/>
    </location>
</feature>
<dbReference type="OrthoDB" id="4955040at2"/>
<evidence type="ECO:0000256" key="1">
    <source>
        <dbReference type="SAM" id="MobiDB-lite"/>
    </source>
</evidence>
<name>A0A3P5WZH1_9MICC</name>
<dbReference type="AlphaFoldDB" id="A0A3P5WZH1"/>
<protein>
    <recommendedName>
        <fullName evidence="4">WXG domain conatining protein</fullName>
    </recommendedName>
</protein>
<gene>
    <name evidence="2" type="ORF">PSET11_00759</name>
</gene>
<accession>A0A3P5WZH1</accession>